<feature type="transmembrane region" description="Helical" evidence="1">
    <location>
        <begin position="150"/>
        <end position="170"/>
    </location>
</feature>
<dbReference type="RefSeq" id="WP_369752852.1">
    <property type="nucleotide sequence ID" value="NZ_CP165625.1"/>
</dbReference>
<keyword evidence="1" id="KW-1133">Transmembrane helix</keyword>
<protein>
    <recommendedName>
        <fullName evidence="3">PepSY domain-containing protein</fullName>
    </recommendedName>
</protein>
<dbReference type="AlphaFoldDB" id="A0AB39VZQ3"/>
<dbReference type="EMBL" id="CP165625">
    <property type="protein sequence ID" value="XDU95065.1"/>
    <property type="molecule type" value="Genomic_DNA"/>
</dbReference>
<feature type="transmembrane region" description="Helical" evidence="1">
    <location>
        <begin position="122"/>
        <end position="144"/>
    </location>
</feature>
<organism evidence="2">
    <name type="scientific">Flavobacterium sp. WC2409</name>
    <dbReference type="NCBI Taxonomy" id="3234139"/>
    <lineage>
        <taxon>Bacteria</taxon>
        <taxon>Pseudomonadati</taxon>
        <taxon>Bacteroidota</taxon>
        <taxon>Flavobacteriia</taxon>
        <taxon>Flavobacteriales</taxon>
        <taxon>Flavobacteriaceae</taxon>
        <taxon>Flavobacterium</taxon>
    </lineage>
</organism>
<keyword evidence="1" id="KW-0472">Membrane</keyword>
<evidence type="ECO:0000313" key="2">
    <source>
        <dbReference type="EMBL" id="XDU95065.1"/>
    </source>
</evidence>
<proteinExistence type="predicted"/>
<name>A0AB39VZQ3_9FLAO</name>
<gene>
    <name evidence="2" type="ORF">AB3G34_14375</name>
</gene>
<accession>A0AB39VZQ3</accession>
<evidence type="ECO:0008006" key="3">
    <source>
        <dbReference type="Google" id="ProtNLM"/>
    </source>
</evidence>
<reference evidence="2" key="1">
    <citation type="submission" date="2024-07" db="EMBL/GenBank/DDBJ databases">
        <authorList>
            <person name="Biller S.J."/>
        </authorList>
    </citation>
    <scope>NUCLEOTIDE SEQUENCE</scope>
    <source>
        <strain evidence="2">WC2409</strain>
    </source>
</reference>
<sequence>MSKKQNLNATMRIVHRYLGFFLAGIMAVYSLSGLVLIFRDTSFLKQQKQIVKIVKTNASGEDLGRMLEIRGFKPDREEGDVVYFKDGTYNKKTGVADYKTESLPAIVEKMTHLHKARSGEPLFFLNVFFGLSLFFFVLSSFWMFMPKTTIFKKGLYFTAAGIVLTLILLFI</sequence>
<evidence type="ECO:0000256" key="1">
    <source>
        <dbReference type="SAM" id="Phobius"/>
    </source>
</evidence>
<feature type="transmembrane region" description="Helical" evidence="1">
    <location>
        <begin position="17"/>
        <end position="38"/>
    </location>
</feature>
<keyword evidence="1" id="KW-0812">Transmembrane</keyword>